<dbReference type="InterPro" id="IPR009057">
    <property type="entry name" value="Homeodomain-like_sf"/>
</dbReference>
<dbReference type="FunFam" id="3.40.50.300:FF:000006">
    <property type="entry name" value="DNA-binding transcriptional regulator NtrC"/>
    <property type="match status" value="1"/>
</dbReference>
<organism evidence="6 7">
    <name type="scientific">Desulfopila aestuarii DSM 18488</name>
    <dbReference type="NCBI Taxonomy" id="1121416"/>
    <lineage>
        <taxon>Bacteria</taxon>
        <taxon>Pseudomonadati</taxon>
        <taxon>Thermodesulfobacteriota</taxon>
        <taxon>Desulfobulbia</taxon>
        <taxon>Desulfobulbales</taxon>
        <taxon>Desulfocapsaceae</taxon>
        <taxon>Desulfopila</taxon>
    </lineage>
</organism>
<evidence type="ECO:0000259" key="4">
    <source>
        <dbReference type="PROSITE" id="PS50045"/>
    </source>
</evidence>
<proteinExistence type="predicted"/>
<dbReference type="PANTHER" id="PTHR32071:SF113">
    <property type="entry name" value="ALGINATE BIOSYNTHESIS TRANSCRIPTIONAL REGULATORY PROTEIN ALGB"/>
    <property type="match status" value="1"/>
</dbReference>
<dbReference type="InterPro" id="IPR025943">
    <property type="entry name" value="Sigma_54_int_dom_ATP-bd_2"/>
</dbReference>
<dbReference type="OrthoDB" id="9763792at2"/>
<evidence type="ECO:0000256" key="1">
    <source>
        <dbReference type="ARBA" id="ARBA00022741"/>
    </source>
</evidence>
<feature type="modified residue" description="4-aspartylphosphate" evidence="3">
    <location>
        <position position="52"/>
    </location>
</feature>
<dbReference type="GO" id="GO:0000160">
    <property type="term" value="P:phosphorelay signal transduction system"/>
    <property type="evidence" value="ECO:0007669"/>
    <property type="project" value="InterPro"/>
</dbReference>
<evidence type="ECO:0000256" key="3">
    <source>
        <dbReference type="PROSITE-ProRule" id="PRU00169"/>
    </source>
</evidence>
<evidence type="ECO:0000313" key="6">
    <source>
        <dbReference type="EMBL" id="SHO47969.1"/>
    </source>
</evidence>
<sequence>MADILIVDDDKFLADMLAGQMVASNHTATCVHTLQDGLAEVRGGSFDVVLLDVQLPDGNGLDEVGYFKHARSEPEIIIITGQGEADGAEKAIVSGAWCYIEKPHVIRELSLHLTRALQYRQEKRKVFEVPVALKRKNIIGSSRAISECLDQVARAASSDVSVLVNGATGTGKELFAKAIHENSARADKNFVVVDCAALPESLIESTLFGHVKGAFTNADRDQDGLVKHADGGTLFLDEVGELPLAMQKTFLRLLQEHEYRPIGSSRQLYSNFRLVAATNRDLSQWVREGRFREDLLFRLQAFTIKLPSLLERREDIRELVLYYISRLCDRYGVENKGVAADFIEALSLYDWPGNVRELFQIIEQVFLNPFLGPTCFAVHLPDKFRVLQARAGVSVKKPPHSVAEAIPSWRQYKETCEKEYLVKLKEYSHGNISQSCRTAGLSRTRYYQLLQKHGLSVD</sequence>
<reference evidence="6 7" key="1">
    <citation type="submission" date="2016-12" db="EMBL/GenBank/DDBJ databases">
        <authorList>
            <person name="Song W.-J."/>
            <person name="Kurnit D.M."/>
        </authorList>
    </citation>
    <scope>NUCLEOTIDE SEQUENCE [LARGE SCALE GENOMIC DNA]</scope>
    <source>
        <strain evidence="6 7">DSM 18488</strain>
    </source>
</reference>
<dbReference type="InterPro" id="IPR058031">
    <property type="entry name" value="AAA_lid_NorR"/>
</dbReference>
<gene>
    <name evidence="6" type="ORF">SAMN02745220_02076</name>
</gene>
<dbReference type="RefSeq" id="WP_073613365.1">
    <property type="nucleotide sequence ID" value="NZ_FRFE01000008.1"/>
</dbReference>
<dbReference type="AlphaFoldDB" id="A0A1M7Y5X4"/>
<dbReference type="SUPFAM" id="SSF52172">
    <property type="entry name" value="CheY-like"/>
    <property type="match status" value="1"/>
</dbReference>
<dbReference type="InterPro" id="IPR001789">
    <property type="entry name" value="Sig_transdc_resp-reg_receiver"/>
</dbReference>
<dbReference type="InterPro" id="IPR003593">
    <property type="entry name" value="AAA+_ATPase"/>
</dbReference>
<dbReference type="SMART" id="SM00448">
    <property type="entry name" value="REC"/>
    <property type="match status" value="1"/>
</dbReference>
<accession>A0A1M7Y5X4</accession>
<dbReference type="PROSITE" id="PS50045">
    <property type="entry name" value="SIGMA54_INTERACT_4"/>
    <property type="match status" value="1"/>
</dbReference>
<name>A0A1M7Y5X4_9BACT</name>
<dbReference type="Gene3D" id="1.10.10.60">
    <property type="entry name" value="Homeodomain-like"/>
    <property type="match status" value="1"/>
</dbReference>
<dbReference type="SUPFAM" id="SSF52540">
    <property type="entry name" value="P-loop containing nucleoside triphosphate hydrolases"/>
    <property type="match status" value="1"/>
</dbReference>
<dbReference type="InterPro" id="IPR027417">
    <property type="entry name" value="P-loop_NTPase"/>
</dbReference>
<keyword evidence="1" id="KW-0547">Nucleotide-binding</keyword>
<evidence type="ECO:0000256" key="2">
    <source>
        <dbReference type="ARBA" id="ARBA00022840"/>
    </source>
</evidence>
<dbReference type="Pfam" id="PF00158">
    <property type="entry name" value="Sigma54_activat"/>
    <property type="match status" value="1"/>
</dbReference>
<protein>
    <submittedName>
        <fullName evidence="6">Two-component system, NtrC family, response regulator</fullName>
    </submittedName>
</protein>
<dbReference type="STRING" id="1121416.SAMN02745220_02076"/>
<dbReference type="GO" id="GO:0006355">
    <property type="term" value="P:regulation of DNA-templated transcription"/>
    <property type="evidence" value="ECO:0007669"/>
    <property type="project" value="InterPro"/>
</dbReference>
<dbReference type="Gene3D" id="1.10.8.60">
    <property type="match status" value="1"/>
</dbReference>
<dbReference type="InterPro" id="IPR002078">
    <property type="entry name" value="Sigma_54_int"/>
</dbReference>
<keyword evidence="7" id="KW-1185">Reference proteome</keyword>
<feature type="domain" description="Sigma-54 factor interaction" evidence="4">
    <location>
        <begin position="138"/>
        <end position="367"/>
    </location>
</feature>
<dbReference type="SUPFAM" id="SSF46689">
    <property type="entry name" value="Homeodomain-like"/>
    <property type="match status" value="1"/>
</dbReference>
<dbReference type="Pfam" id="PF25601">
    <property type="entry name" value="AAA_lid_14"/>
    <property type="match status" value="1"/>
</dbReference>
<evidence type="ECO:0000313" key="7">
    <source>
        <dbReference type="Proteomes" id="UP000184603"/>
    </source>
</evidence>
<dbReference type="Proteomes" id="UP000184603">
    <property type="component" value="Unassembled WGS sequence"/>
</dbReference>
<dbReference type="Pfam" id="PF00072">
    <property type="entry name" value="Response_reg"/>
    <property type="match status" value="1"/>
</dbReference>
<dbReference type="CDD" id="cd00156">
    <property type="entry name" value="REC"/>
    <property type="match status" value="1"/>
</dbReference>
<feature type="domain" description="Response regulatory" evidence="5">
    <location>
        <begin position="3"/>
        <end position="117"/>
    </location>
</feature>
<evidence type="ECO:0000259" key="5">
    <source>
        <dbReference type="PROSITE" id="PS50110"/>
    </source>
</evidence>
<dbReference type="CDD" id="cd00009">
    <property type="entry name" value="AAA"/>
    <property type="match status" value="1"/>
</dbReference>
<dbReference type="EMBL" id="FRFE01000008">
    <property type="protein sequence ID" value="SHO47969.1"/>
    <property type="molecule type" value="Genomic_DNA"/>
</dbReference>
<dbReference type="PROSITE" id="PS00676">
    <property type="entry name" value="SIGMA54_INTERACT_2"/>
    <property type="match status" value="1"/>
</dbReference>
<dbReference type="SMART" id="SM00382">
    <property type="entry name" value="AAA"/>
    <property type="match status" value="1"/>
</dbReference>
<dbReference type="GO" id="GO:0005524">
    <property type="term" value="F:ATP binding"/>
    <property type="evidence" value="ECO:0007669"/>
    <property type="project" value="UniProtKB-KW"/>
</dbReference>
<dbReference type="PANTHER" id="PTHR32071">
    <property type="entry name" value="TRANSCRIPTIONAL REGULATORY PROTEIN"/>
    <property type="match status" value="1"/>
</dbReference>
<dbReference type="Gene3D" id="3.40.50.2300">
    <property type="match status" value="1"/>
</dbReference>
<dbReference type="PROSITE" id="PS50110">
    <property type="entry name" value="RESPONSE_REGULATORY"/>
    <property type="match status" value="1"/>
</dbReference>
<keyword evidence="3" id="KW-0597">Phosphoprotein</keyword>
<dbReference type="Gene3D" id="3.40.50.300">
    <property type="entry name" value="P-loop containing nucleotide triphosphate hydrolases"/>
    <property type="match status" value="1"/>
</dbReference>
<dbReference type="InterPro" id="IPR011006">
    <property type="entry name" value="CheY-like_superfamily"/>
</dbReference>
<keyword evidence="2" id="KW-0067">ATP-binding</keyword>